<accession>A0A375BH47</accession>
<evidence type="ECO:0000256" key="2">
    <source>
        <dbReference type="ARBA" id="ARBA00023125"/>
    </source>
</evidence>
<dbReference type="SMART" id="SM00091">
    <property type="entry name" value="PAS"/>
    <property type="match status" value="1"/>
</dbReference>
<protein>
    <recommendedName>
        <fullName evidence="8">Transcriptional regulator, LuxR family</fullName>
    </recommendedName>
</protein>
<dbReference type="InterPro" id="IPR000700">
    <property type="entry name" value="PAS-assoc_C"/>
</dbReference>
<evidence type="ECO:0000256" key="3">
    <source>
        <dbReference type="ARBA" id="ARBA00023163"/>
    </source>
</evidence>
<dbReference type="CDD" id="cd00130">
    <property type="entry name" value="PAS"/>
    <property type="match status" value="1"/>
</dbReference>
<dbReference type="InterPro" id="IPR000014">
    <property type="entry name" value="PAS"/>
</dbReference>
<dbReference type="PANTHER" id="PTHR44688">
    <property type="entry name" value="DNA-BINDING TRANSCRIPTIONAL ACTIVATOR DEVR_DOSR"/>
    <property type="match status" value="1"/>
</dbReference>
<evidence type="ECO:0008006" key="8">
    <source>
        <dbReference type="Google" id="ProtNLM"/>
    </source>
</evidence>
<dbReference type="PROSITE" id="PS50043">
    <property type="entry name" value="HTH_LUXR_2"/>
    <property type="match status" value="1"/>
</dbReference>
<dbReference type="InterPro" id="IPR013767">
    <property type="entry name" value="PAS_fold"/>
</dbReference>
<feature type="domain" description="HTH luxR-type" evidence="4">
    <location>
        <begin position="193"/>
        <end position="258"/>
    </location>
</feature>
<dbReference type="EMBL" id="OFSP01000004">
    <property type="protein sequence ID" value="SOY44399.1"/>
    <property type="molecule type" value="Genomic_DNA"/>
</dbReference>
<evidence type="ECO:0000259" key="4">
    <source>
        <dbReference type="PROSITE" id="PS50043"/>
    </source>
</evidence>
<dbReference type="SUPFAM" id="SSF46894">
    <property type="entry name" value="C-terminal effector domain of the bipartite response regulators"/>
    <property type="match status" value="1"/>
</dbReference>
<reference evidence="7" key="1">
    <citation type="submission" date="2018-01" db="EMBL/GenBank/DDBJ databases">
        <authorList>
            <person name="Clerissi C."/>
        </authorList>
    </citation>
    <scope>NUCLEOTIDE SEQUENCE</scope>
    <source>
        <strain evidence="7">Cupriavidus taiwanensis STM 3521</strain>
    </source>
</reference>
<evidence type="ECO:0000259" key="5">
    <source>
        <dbReference type="PROSITE" id="PS50112"/>
    </source>
</evidence>
<dbReference type="Pfam" id="PF00989">
    <property type="entry name" value="PAS"/>
    <property type="match status" value="1"/>
</dbReference>
<dbReference type="Proteomes" id="UP000256297">
    <property type="component" value="Chromosome CBM2589_b"/>
</dbReference>
<dbReference type="GO" id="GO:0003677">
    <property type="term" value="F:DNA binding"/>
    <property type="evidence" value="ECO:0007669"/>
    <property type="project" value="UniProtKB-KW"/>
</dbReference>
<keyword evidence="2" id="KW-0238">DNA-binding</keyword>
<feature type="domain" description="PAC" evidence="6">
    <location>
        <begin position="92"/>
        <end position="143"/>
    </location>
</feature>
<dbReference type="SMART" id="SM00421">
    <property type="entry name" value="HTH_LUXR"/>
    <property type="match status" value="1"/>
</dbReference>
<dbReference type="AlphaFoldDB" id="A0A375BH47"/>
<organism evidence="7">
    <name type="scientific">Cupriavidus taiwanensis</name>
    <dbReference type="NCBI Taxonomy" id="164546"/>
    <lineage>
        <taxon>Bacteria</taxon>
        <taxon>Pseudomonadati</taxon>
        <taxon>Pseudomonadota</taxon>
        <taxon>Betaproteobacteria</taxon>
        <taxon>Burkholderiales</taxon>
        <taxon>Burkholderiaceae</taxon>
        <taxon>Cupriavidus</taxon>
    </lineage>
</organism>
<dbReference type="CDD" id="cd06170">
    <property type="entry name" value="LuxR_C_like"/>
    <property type="match status" value="1"/>
</dbReference>
<dbReference type="PANTHER" id="PTHR44688:SF16">
    <property type="entry name" value="DNA-BINDING TRANSCRIPTIONAL ACTIVATOR DEVR_DOSR"/>
    <property type="match status" value="1"/>
</dbReference>
<keyword evidence="3" id="KW-0804">Transcription</keyword>
<dbReference type="GO" id="GO:0006355">
    <property type="term" value="P:regulation of DNA-templated transcription"/>
    <property type="evidence" value="ECO:0007669"/>
    <property type="project" value="InterPro"/>
</dbReference>
<evidence type="ECO:0000256" key="1">
    <source>
        <dbReference type="ARBA" id="ARBA00023015"/>
    </source>
</evidence>
<keyword evidence="1" id="KW-0805">Transcription regulation</keyword>
<dbReference type="PROSITE" id="PS50112">
    <property type="entry name" value="PAS"/>
    <property type="match status" value="1"/>
</dbReference>
<proteinExistence type="predicted"/>
<dbReference type="InterPro" id="IPR016032">
    <property type="entry name" value="Sig_transdc_resp-reg_C-effctor"/>
</dbReference>
<dbReference type="Gene3D" id="1.10.10.10">
    <property type="entry name" value="Winged helix-like DNA-binding domain superfamily/Winged helix DNA-binding domain"/>
    <property type="match status" value="1"/>
</dbReference>
<dbReference type="RefSeq" id="WP_116336812.1">
    <property type="nucleotide sequence ID" value="NZ_LT976856.1"/>
</dbReference>
<dbReference type="SUPFAM" id="SSF55785">
    <property type="entry name" value="PYP-like sensor domain (PAS domain)"/>
    <property type="match status" value="1"/>
</dbReference>
<dbReference type="InterPro" id="IPR000792">
    <property type="entry name" value="Tscrpt_reg_LuxR_C"/>
</dbReference>
<dbReference type="Gene3D" id="3.30.450.20">
    <property type="entry name" value="PAS domain"/>
    <property type="match status" value="1"/>
</dbReference>
<dbReference type="InterPro" id="IPR036388">
    <property type="entry name" value="WH-like_DNA-bd_sf"/>
</dbReference>
<evidence type="ECO:0000259" key="6">
    <source>
        <dbReference type="PROSITE" id="PS50113"/>
    </source>
</evidence>
<comment type="caution">
    <text evidence="7">The sequence shown here is derived from an EMBL/GenBank/DDBJ whole genome shotgun (WGS) entry which is preliminary data.</text>
</comment>
<sequence length="264" mass="29219">MKLQGTANQPFPASNLAPAPDFEALIEAAGDLIYTLNLEGRFTFFNQAVERVLGYPPSELLGEPFVRILTPESAQVASRHYDQGLAGKENTPFFEVEALRRDGTIVYLEVRAGSLIRDGVLVGRQGIARDINELKSLQSSVADKLQRMTLLEERTRIAMSMYTRIAALIYEDQGKGLAGDEVLREVQTTITRVTAEKHGLTAFDLKLLGMLAKGLSNEEIAREACRSPHTIKDHIKRIMLRLGAKRRAEAVACALRLGLLVFEP</sequence>
<dbReference type="PROSITE" id="PS50113">
    <property type="entry name" value="PAC"/>
    <property type="match status" value="1"/>
</dbReference>
<evidence type="ECO:0000313" key="7">
    <source>
        <dbReference type="EMBL" id="SOY44399.1"/>
    </source>
</evidence>
<dbReference type="NCBIfam" id="TIGR00229">
    <property type="entry name" value="sensory_box"/>
    <property type="match status" value="1"/>
</dbReference>
<dbReference type="PRINTS" id="PR00038">
    <property type="entry name" value="HTHLUXR"/>
</dbReference>
<gene>
    <name evidence="7" type="ORF">CBM2589_B120362</name>
</gene>
<dbReference type="Pfam" id="PF00196">
    <property type="entry name" value="GerE"/>
    <property type="match status" value="1"/>
</dbReference>
<name>A0A375BH47_9BURK</name>
<dbReference type="InterPro" id="IPR035965">
    <property type="entry name" value="PAS-like_dom_sf"/>
</dbReference>
<feature type="domain" description="PAS" evidence="5">
    <location>
        <begin position="18"/>
        <end position="88"/>
    </location>
</feature>